<organism evidence="8 9">
    <name type="scientific">Fusibacter ferrireducens</name>
    <dbReference type="NCBI Taxonomy" id="2785058"/>
    <lineage>
        <taxon>Bacteria</taxon>
        <taxon>Bacillati</taxon>
        <taxon>Bacillota</taxon>
        <taxon>Clostridia</taxon>
        <taxon>Eubacteriales</taxon>
        <taxon>Eubacteriales Family XII. Incertae Sedis</taxon>
        <taxon>Fusibacter</taxon>
    </lineage>
</organism>
<dbReference type="SUPFAM" id="SSF50715">
    <property type="entry name" value="Ribosomal protein L25-like"/>
    <property type="match status" value="1"/>
</dbReference>
<evidence type="ECO:0000256" key="3">
    <source>
        <dbReference type="ARBA" id="ARBA00022980"/>
    </source>
</evidence>
<reference evidence="8 9" key="1">
    <citation type="submission" date="2020-11" db="EMBL/GenBank/DDBJ databases">
        <title>Fusibacter basophilias sp. nov.</title>
        <authorList>
            <person name="Qiu D."/>
        </authorList>
    </citation>
    <scope>NUCLEOTIDE SEQUENCE [LARGE SCALE GENOMIC DNA]</scope>
    <source>
        <strain evidence="8 9">Q10-2</strain>
    </source>
</reference>
<gene>
    <name evidence="5" type="primary">rplY</name>
    <name evidence="5" type="synonym">ctc</name>
    <name evidence="8" type="ORF">ISU02_14480</name>
</gene>
<dbReference type="InterPro" id="IPR020056">
    <property type="entry name" value="Rbsml_bL25/Gln-tRNA_synth_N"/>
</dbReference>
<sequence>MKVILREESNKEVKKQGMVAGVIYGNGIEPSKIKVDRKDFHKTYEKMGQSAVFACEFAGETHKVYIKDLQREILTPEKIMHFDLLRVSANDKIHAKIQIHIIGKELLEGKGYVVQQMTHEIDCKYPIDETPSDIEYDLSKASVGDTILLSDLEIPSYLEVQNDHDGDVHDQVIVSVSHPKVKLEVEDDSSSEPTQFVAEKE</sequence>
<dbReference type="InterPro" id="IPR011035">
    <property type="entry name" value="Ribosomal_bL25/Gln-tRNA_synth"/>
</dbReference>
<dbReference type="Pfam" id="PF01386">
    <property type="entry name" value="Ribosomal_L25p"/>
    <property type="match status" value="1"/>
</dbReference>
<evidence type="ECO:0000259" key="7">
    <source>
        <dbReference type="Pfam" id="PF14693"/>
    </source>
</evidence>
<accession>A0ABR9ZV61</accession>
<dbReference type="Pfam" id="PF14693">
    <property type="entry name" value="Ribosomal_TL5_C"/>
    <property type="match status" value="1"/>
</dbReference>
<feature type="domain" description="Large ribosomal subunit protein bL25 beta" evidence="7">
    <location>
        <begin position="92"/>
        <end position="180"/>
    </location>
</feature>
<name>A0ABR9ZV61_9FIRM</name>
<keyword evidence="3 5" id="KW-0689">Ribosomal protein</keyword>
<dbReference type="NCBIfam" id="TIGR00731">
    <property type="entry name" value="bL25_bact_ctc"/>
    <property type="match status" value="1"/>
</dbReference>
<evidence type="ECO:0000259" key="6">
    <source>
        <dbReference type="Pfam" id="PF01386"/>
    </source>
</evidence>
<dbReference type="Gene3D" id="2.170.120.20">
    <property type="entry name" value="Ribosomal protein L25, beta domain"/>
    <property type="match status" value="1"/>
</dbReference>
<keyword evidence="1 5" id="KW-0699">rRNA-binding</keyword>
<feature type="domain" description="Large ribosomal subunit protein bL25 L25" evidence="6">
    <location>
        <begin position="6"/>
        <end position="84"/>
    </location>
</feature>
<protein>
    <recommendedName>
        <fullName evidence="5">Large ribosomal subunit protein bL25</fullName>
    </recommendedName>
    <alternativeName>
        <fullName evidence="5">General stress protein CTC</fullName>
    </alternativeName>
</protein>
<keyword evidence="4 5" id="KW-0687">Ribonucleoprotein</keyword>
<comment type="similarity">
    <text evidence="5">Belongs to the bacterial ribosomal protein bL25 family. CTC subfamily.</text>
</comment>
<evidence type="ECO:0000313" key="8">
    <source>
        <dbReference type="EMBL" id="MBF4694325.1"/>
    </source>
</evidence>
<comment type="function">
    <text evidence="5">This is one of the proteins that binds to the 5S RNA in the ribosome where it forms part of the central protuberance.</text>
</comment>
<dbReference type="InterPro" id="IPR020930">
    <property type="entry name" value="Ribosomal_uL5_bac-type"/>
</dbReference>
<keyword evidence="9" id="KW-1185">Reference proteome</keyword>
<evidence type="ECO:0000256" key="1">
    <source>
        <dbReference type="ARBA" id="ARBA00022730"/>
    </source>
</evidence>
<dbReference type="InterPro" id="IPR029751">
    <property type="entry name" value="Ribosomal_L25_dom"/>
</dbReference>
<evidence type="ECO:0000313" key="9">
    <source>
        <dbReference type="Proteomes" id="UP000614200"/>
    </source>
</evidence>
<comment type="caution">
    <text evidence="8">The sequence shown here is derived from an EMBL/GenBank/DDBJ whole genome shotgun (WGS) entry which is preliminary data.</text>
</comment>
<proteinExistence type="inferred from homology"/>
<dbReference type="Gene3D" id="2.40.240.10">
    <property type="entry name" value="Ribosomal Protein L25, Chain P"/>
    <property type="match status" value="1"/>
</dbReference>
<keyword evidence="2 5" id="KW-0694">RNA-binding</keyword>
<evidence type="ECO:0000256" key="4">
    <source>
        <dbReference type="ARBA" id="ARBA00023274"/>
    </source>
</evidence>
<dbReference type="Proteomes" id="UP000614200">
    <property type="component" value="Unassembled WGS sequence"/>
</dbReference>
<dbReference type="InterPro" id="IPR037121">
    <property type="entry name" value="Ribosomal_bL25_C"/>
</dbReference>
<evidence type="ECO:0000256" key="2">
    <source>
        <dbReference type="ARBA" id="ARBA00022884"/>
    </source>
</evidence>
<dbReference type="PANTHER" id="PTHR33284:SF1">
    <property type="entry name" value="RIBOSOMAL PROTEIN L25_GLN-TRNA SYNTHETASE, ANTI-CODON-BINDING DOMAIN-CONTAINING PROTEIN"/>
    <property type="match status" value="1"/>
</dbReference>
<dbReference type="EMBL" id="JADKNH010000008">
    <property type="protein sequence ID" value="MBF4694325.1"/>
    <property type="molecule type" value="Genomic_DNA"/>
</dbReference>
<dbReference type="PANTHER" id="PTHR33284">
    <property type="entry name" value="RIBOSOMAL PROTEIN L25/GLN-TRNA SYNTHETASE, ANTI-CODON-BINDING DOMAIN-CONTAINING PROTEIN"/>
    <property type="match status" value="1"/>
</dbReference>
<dbReference type="HAMAP" id="MF_01334">
    <property type="entry name" value="Ribosomal_bL25_CTC"/>
    <property type="match status" value="1"/>
</dbReference>
<evidence type="ECO:0000256" key="5">
    <source>
        <dbReference type="HAMAP-Rule" id="MF_01334"/>
    </source>
</evidence>
<comment type="subunit">
    <text evidence="5">Part of the 50S ribosomal subunit; part of the 5S rRNA/L5/L18/L25 subcomplex. Contacts the 5S rRNA. Binds to the 5S rRNA independently of L5 and L18.</text>
</comment>
<dbReference type="RefSeq" id="WP_194702558.1">
    <property type="nucleotide sequence ID" value="NZ_JADKNH010000008.1"/>
</dbReference>
<dbReference type="InterPro" id="IPR001021">
    <property type="entry name" value="Ribosomal_bL25_long"/>
</dbReference>
<dbReference type="InterPro" id="IPR020057">
    <property type="entry name" value="Ribosomal_bL25_b-dom"/>
</dbReference>
<dbReference type="CDD" id="cd00495">
    <property type="entry name" value="Ribosomal_L25_TL5_CTC"/>
    <property type="match status" value="1"/>
</dbReference>
<dbReference type="GO" id="GO:0005840">
    <property type="term" value="C:ribosome"/>
    <property type="evidence" value="ECO:0007669"/>
    <property type="project" value="UniProtKB-KW"/>
</dbReference>